<reference evidence="2" key="2">
    <citation type="submission" date="2011-02" db="EMBL/GenBank/DDBJ databases">
        <authorList>
            <person name="MacLean D."/>
        </authorList>
    </citation>
    <scope>NUCLEOTIDE SEQUENCE</scope>
</reference>
<name>F0WDJ6_9STRA</name>
<dbReference type="EMBL" id="FR824112">
    <property type="protein sequence ID" value="CCA19270.1"/>
    <property type="molecule type" value="Genomic_DNA"/>
</dbReference>
<feature type="region of interest" description="Disordered" evidence="1">
    <location>
        <begin position="426"/>
        <end position="470"/>
    </location>
</feature>
<feature type="region of interest" description="Disordered" evidence="1">
    <location>
        <begin position="487"/>
        <end position="516"/>
    </location>
</feature>
<dbReference type="PROSITE" id="PS51257">
    <property type="entry name" value="PROKAR_LIPOPROTEIN"/>
    <property type="match status" value="1"/>
</dbReference>
<evidence type="ECO:0000256" key="1">
    <source>
        <dbReference type="SAM" id="MobiDB-lite"/>
    </source>
</evidence>
<reference evidence="2" key="1">
    <citation type="journal article" date="2011" name="PLoS Biol.">
        <title>Gene gain and loss during evolution of obligate parasitism in the white rust pathogen of Arabidopsis thaliana.</title>
        <authorList>
            <person name="Kemen E."/>
            <person name="Gardiner A."/>
            <person name="Schultz-Larsen T."/>
            <person name="Kemen A.C."/>
            <person name="Balmuth A.L."/>
            <person name="Robert-Seilaniantz A."/>
            <person name="Bailey K."/>
            <person name="Holub E."/>
            <person name="Studholme D.J."/>
            <person name="Maclean D."/>
            <person name="Jones J.D."/>
        </authorList>
    </citation>
    <scope>NUCLEOTIDE SEQUENCE</scope>
</reference>
<sequence>MSAENLRRGAKSPAKSTSKHTDERVTQMQYALYGCKSLHSFREAKASEWRLVLANQPFVRVYDHSDAESSTFSVRVQCCVQAPLHTMYDLMTRYSKSVRLWETIIPAVFCVHWQQQNEANNISIGESSVPKDKKGNVTDHNYERDGFKIVRENVIVLRSTTLHAPTYRETEKEPTYCDHLGTEETASSSVLLYTSESTITSIKKERTHDQSKSVPCVYHLMRSISSRPRAQSSIIADSTKYVYEITYMAKETSKANVLRLELTLSTQNPTLTSTQRLAWMQQMYQDAIALSCIQPFLTILHQMDAVPLSPRVPSCSRGTTESTDSNQLTNSMEKKQVTFLSAQTAKDQISFTQELSSVRDPDASMYLSRGNNSDMSASSQPIECQEWKCSSSTNSNESCQAAECACRPDTDHGKLLVQVQDDISCSTSTTSKTLDETSNLEDKMTVSSIHGDNQSETSLHRQSRDSEDSESALWARAAVLHLESGRLSQEDMQSIRESTRQKPRILVYQAEKTDTE</sequence>
<feature type="region of interest" description="Disordered" evidence="1">
    <location>
        <begin position="1"/>
        <end position="23"/>
    </location>
</feature>
<feature type="compositionally biased region" description="Polar residues" evidence="1">
    <location>
        <begin position="445"/>
        <end position="457"/>
    </location>
</feature>
<evidence type="ECO:0000313" key="2">
    <source>
        <dbReference type="EMBL" id="CCA19270.1"/>
    </source>
</evidence>
<dbReference type="HOGENOM" id="CLU_528300_0_0_1"/>
<dbReference type="AlphaFoldDB" id="F0WDJ6"/>
<organism evidence="2">
    <name type="scientific">Albugo laibachii Nc14</name>
    <dbReference type="NCBI Taxonomy" id="890382"/>
    <lineage>
        <taxon>Eukaryota</taxon>
        <taxon>Sar</taxon>
        <taxon>Stramenopiles</taxon>
        <taxon>Oomycota</taxon>
        <taxon>Peronosporomycetes</taxon>
        <taxon>Albuginales</taxon>
        <taxon>Albuginaceae</taxon>
        <taxon>Albugo</taxon>
    </lineage>
</organism>
<proteinExistence type="predicted"/>
<gene>
    <name evidence="2" type="primary">AlNc14C67G4716</name>
    <name evidence="2" type="ORF">ALNC14_054130</name>
</gene>
<protein>
    <submittedName>
        <fullName evidence="2">AlNc14C67G4716 protein</fullName>
    </submittedName>
</protein>
<accession>F0WDJ6</accession>